<accession>A0A0C2M126</accession>
<dbReference type="EMBL" id="JWZT01005487">
    <property type="protein sequence ID" value="KII60720.1"/>
    <property type="molecule type" value="Genomic_DNA"/>
</dbReference>
<proteinExistence type="predicted"/>
<comment type="caution">
    <text evidence="1">The sequence shown here is derived from an EMBL/GenBank/DDBJ whole genome shotgun (WGS) entry which is preliminary data.</text>
</comment>
<sequence>MDVESVIARDARNIAKKRESLRREAYTKPRDSYYQTRDEWKIDTALIADLTLITLQFVSKNRRHPHENPIQGRIKNINQEEITTILEEQSSLSSIELNVETNRTSLPALVDTGSHYSYVSQEWAKEERITIRKGPSYEIICANSTRV</sequence>
<name>A0A0C2M126_THEKT</name>
<evidence type="ECO:0000313" key="2">
    <source>
        <dbReference type="Proteomes" id="UP000031668"/>
    </source>
</evidence>
<protein>
    <submittedName>
        <fullName evidence="1">Uncharacterized protein</fullName>
    </submittedName>
</protein>
<gene>
    <name evidence="1" type="ORF">RF11_08314</name>
</gene>
<keyword evidence="2" id="KW-1185">Reference proteome</keyword>
<organism evidence="1 2">
    <name type="scientific">Thelohanellus kitauei</name>
    <name type="common">Myxosporean</name>
    <dbReference type="NCBI Taxonomy" id="669202"/>
    <lineage>
        <taxon>Eukaryota</taxon>
        <taxon>Metazoa</taxon>
        <taxon>Cnidaria</taxon>
        <taxon>Myxozoa</taxon>
        <taxon>Myxosporea</taxon>
        <taxon>Bivalvulida</taxon>
        <taxon>Platysporina</taxon>
        <taxon>Myxobolidae</taxon>
        <taxon>Thelohanellus</taxon>
    </lineage>
</organism>
<reference evidence="1 2" key="1">
    <citation type="journal article" date="2014" name="Genome Biol. Evol.">
        <title>The genome of the myxosporean Thelohanellus kitauei shows adaptations to nutrient acquisition within its fish host.</title>
        <authorList>
            <person name="Yang Y."/>
            <person name="Xiong J."/>
            <person name="Zhou Z."/>
            <person name="Huo F."/>
            <person name="Miao W."/>
            <person name="Ran C."/>
            <person name="Liu Y."/>
            <person name="Zhang J."/>
            <person name="Feng J."/>
            <person name="Wang M."/>
            <person name="Wang M."/>
            <person name="Wang L."/>
            <person name="Yao B."/>
        </authorList>
    </citation>
    <scope>NUCLEOTIDE SEQUENCE [LARGE SCALE GENOMIC DNA]</scope>
    <source>
        <strain evidence="1">Wuqing</strain>
    </source>
</reference>
<evidence type="ECO:0000313" key="1">
    <source>
        <dbReference type="EMBL" id="KII60720.1"/>
    </source>
</evidence>
<dbReference type="AlphaFoldDB" id="A0A0C2M126"/>
<dbReference type="Proteomes" id="UP000031668">
    <property type="component" value="Unassembled WGS sequence"/>
</dbReference>